<name>A0ABR1YN75_9PEZI</name>
<evidence type="ECO:0000313" key="1">
    <source>
        <dbReference type="EMBL" id="KAK8233759.1"/>
    </source>
</evidence>
<keyword evidence="2" id="KW-1185">Reference proteome</keyword>
<dbReference type="EMBL" id="JBBWRZ010000006">
    <property type="protein sequence ID" value="KAK8233759.1"/>
    <property type="molecule type" value="Genomic_DNA"/>
</dbReference>
<dbReference type="Proteomes" id="UP001492380">
    <property type="component" value="Unassembled WGS sequence"/>
</dbReference>
<accession>A0ABR1YN75</accession>
<sequence length="156" mass="17943">MNRNALSNEVASLNQTTRAFRAEDDKEIMQAVHQQDVTRAAKLAKRALRDRQLPLKMRVKYEALLTLLPGRDGWMHLHNAEEALRVLVDSVHRDEPPNPINVRCVEAMQSYLDQRRAKLLAKCQQVDAKEADVVDDESKTHDHNVLTNELEELEIK</sequence>
<protein>
    <submittedName>
        <fullName evidence="1">Uncharacterized protein</fullName>
    </submittedName>
</protein>
<gene>
    <name evidence="1" type="ORF">HDK90DRAFT_511552</name>
</gene>
<organism evidence="1 2">
    <name type="scientific">Phyllosticta capitalensis</name>
    <dbReference type="NCBI Taxonomy" id="121624"/>
    <lineage>
        <taxon>Eukaryota</taxon>
        <taxon>Fungi</taxon>
        <taxon>Dikarya</taxon>
        <taxon>Ascomycota</taxon>
        <taxon>Pezizomycotina</taxon>
        <taxon>Dothideomycetes</taxon>
        <taxon>Dothideomycetes incertae sedis</taxon>
        <taxon>Botryosphaeriales</taxon>
        <taxon>Phyllostictaceae</taxon>
        <taxon>Phyllosticta</taxon>
    </lineage>
</organism>
<evidence type="ECO:0000313" key="2">
    <source>
        <dbReference type="Proteomes" id="UP001492380"/>
    </source>
</evidence>
<comment type="caution">
    <text evidence="1">The sequence shown here is derived from an EMBL/GenBank/DDBJ whole genome shotgun (WGS) entry which is preliminary data.</text>
</comment>
<proteinExistence type="predicted"/>
<reference evidence="1 2" key="1">
    <citation type="submission" date="2024-04" db="EMBL/GenBank/DDBJ databases">
        <title>Phyllosticta paracitricarpa is synonymous to the EU quarantine fungus P. citricarpa based on phylogenomic analyses.</title>
        <authorList>
            <consortium name="Lawrence Berkeley National Laboratory"/>
            <person name="Van Ingen-Buijs V.A."/>
            <person name="Van Westerhoven A.C."/>
            <person name="Haridas S."/>
            <person name="Skiadas P."/>
            <person name="Martin F."/>
            <person name="Groenewald J.Z."/>
            <person name="Crous P.W."/>
            <person name="Seidl M.F."/>
        </authorList>
    </citation>
    <scope>NUCLEOTIDE SEQUENCE [LARGE SCALE GENOMIC DNA]</scope>
    <source>
        <strain evidence="1 2">CBS 123374</strain>
    </source>
</reference>